<dbReference type="InterPro" id="IPR023170">
    <property type="entry name" value="HhH_base_excis_C"/>
</dbReference>
<evidence type="ECO:0000256" key="8">
    <source>
        <dbReference type="ARBA" id="ARBA00022801"/>
    </source>
</evidence>
<dbReference type="InterPro" id="IPR044298">
    <property type="entry name" value="MIG/MutY"/>
</dbReference>
<dbReference type="GO" id="GO:0000701">
    <property type="term" value="F:purine-specific mismatch base pair DNA N-glycosylase activity"/>
    <property type="evidence" value="ECO:0007669"/>
    <property type="project" value="UniProtKB-EC"/>
</dbReference>
<dbReference type="Gene3D" id="1.10.1670.10">
    <property type="entry name" value="Helix-hairpin-Helix base-excision DNA repair enzymes (C-terminal)"/>
    <property type="match status" value="1"/>
</dbReference>
<evidence type="ECO:0000256" key="4">
    <source>
        <dbReference type="ARBA" id="ARBA00012045"/>
    </source>
</evidence>
<dbReference type="GO" id="GO:0046872">
    <property type="term" value="F:metal ion binding"/>
    <property type="evidence" value="ECO:0007669"/>
    <property type="project" value="UniProtKB-KW"/>
</dbReference>
<evidence type="ECO:0000256" key="1">
    <source>
        <dbReference type="ARBA" id="ARBA00000843"/>
    </source>
</evidence>
<sequence>MARMSIPRFRKVVWAHYKKFGRHTLPWRKTKDPYRILVSEVMLQQTQVERVIPFYKKFIQKFPIAKKLANASLPDVLKAWQGLGYNRRAKMLHQTAKELVSRKISTASEWEALPGIGPYTARAIAAFAYNEDNVFIETNIRTAVIHHFFSRRSNVEDTEILEVLNKVLPKGKAREWYAALMDYGAYLKRTGISHNAKSRTYTKQSRFAGSLREARGALVRAFTQGVTSRTCLIDLFGASRRNQMKIALDALVKEGLISGNLLSGVLSPHRHKR</sequence>
<proteinExistence type="inferred from homology"/>
<dbReference type="GO" id="GO:0032357">
    <property type="term" value="F:oxidized purine DNA binding"/>
    <property type="evidence" value="ECO:0007669"/>
    <property type="project" value="TreeGrafter"/>
</dbReference>
<comment type="cofactor">
    <cofactor evidence="2">
        <name>[4Fe-4S] cluster</name>
        <dbReference type="ChEBI" id="CHEBI:49883"/>
    </cofactor>
</comment>
<evidence type="ECO:0000256" key="3">
    <source>
        <dbReference type="ARBA" id="ARBA00008343"/>
    </source>
</evidence>
<dbReference type="EMBL" id="MFLW01000010">
    <property type="protein sequence ID" value="OGG78375.1"/>
    <property type="molecule type" value="Genomic_DNA"/>
</dbReference>
<dbReference type="Pfam" id="PF00633">
    <property type="entry name" value="HHH"/>
    <property type="match status" value="1"/>
</dbReference>
<keyword evidence="6" id="KW-0479">Metal-binding</keyword>
<accession>A0A1F6EXM7</accession>
<evidence type="ECO:0000256" key="6">
    <source>
        <dbReference type="ARBA" id="ARBA00022723"/>
    </source>
</evidence>
<dbReference type="GO" id="GO:0006284">
    <property type="term" value="P:base-excision repair"/>
    <property type="evidence" value="ECO:0007669"/>
    <property type="project" value="InterPro"/>
</dbReference>
<dbReference type="InterPro" id="IPR000445">
    <property type="entry name" value="HhH_motif"/>
</dbReference>
<dbReference type="EC" id="3.2.2.31" evidence="4"/>
<feature type="domain" description="HhH-GPD" evidence="13">
    <location>
        <begin position="42"/>
        <end position="186"/>
    </location>
</feature>
<evidence type="ECO:0000256" key="12">
    <source>
        <dbReference type="ARBA" id="ARBA00023295"/>
    </source>
</evidence>
<dbReference type="Gene3D" id="1.10.340.30">
    <property type="entry name" value="Hypothetical protein, domain 2"/>
    <property type="match status" value="1"/>
</dbReference>
<comment type="caution">
    <text evidence="14">The sequence shown here is derived from an EMBL/GenBank/DDBJ whole genome shotgun (WGS) entry which is preliminary data.</text>
</comment>
<dbReference type="Pfam" id="PF00730">
    <property type="entry name" value="HhH-GPD"/>
    <property type="match status" value="1"/>
</dbReference>
<dbReference type="AlphaFoldDB" id="A0A1F6EXM7"/>
<keyword evidence="9" id="KW-0408">Iron</keyword>
<keyword evidence="12" id="KW-0326">Glycosidase</keyword>
<organism evidence="14 15">
    <name type="scientific">Candidatus Kaiserbacteria bacterium RIFCSPLOWO2_01_FULL_52_12b</name>
    <dbReference type="NCBI Taxonomy" id="1798509"/>
    <lineage>
        <taxon>Bacteria</taxon>
        <taxon>Candidatus Kaiseribacteriota</taxon>
    </lineage>
</organism>
<evidence type="ECO:0000256" key="9">
    <source>
        <dbReference type="ARBA" id="ARBA00023004"/>
    </source>
</evidence>
<dbReference type="SMART" id="SM00478">
    <property type="entry name" value="ENDO3c"/>
    <property type="match status" value="1"/>
</dbReference>
<dbReference type="GO" id="GO:0051536">
    <property type="term" value="F:iron-sulfur cluster binding"/>
    <property type="evidence" value="ECO:0007669"/>
    <property type="project" value="UniProtKB-KW"/>
</dbReference>
<dbReference type="SUPFAM" id="SSF48150">
    <property type="entry name" value="DNA-glycosylase"/>
    <property type="match status" value="1"/>
</dbReference>
<evidence type="ECO:0000256" key="11">
    <source>
        <dbReference type="ARBA" id="ARBA00023204"/>
    </source>
</evidence>
<gene>
    <name evidence="14" type="ORF">A3A36_01395</name>
</gene>
<dbReference type="PANTHER" id="PTHR42944">
    <property type="entry name" value="ADENINE DNA GLYCOSYLASE"/>
    <property type="match status" value="1"/>
</dbReference>
<dbReference type="GO" id="GO:0034039">
    <property type="term" value="F:8-oxo-7,8-dihydroguanine DNA N-glycosylase activity"/>
    <property type="evidence" value="ECO:0007669"/>
    <property type="project" value="TreeGrafter"/>
</dbReference>
<keyword evidence="8" id="KW-0378">Hydrolase</keyword>
<evidence type="ECO:0000256" key="2">
    <source>
        <dbReference type="ARBA" id="ARBA00001966"/>
    </source>
</evidence>
<evidence type="ECO:0000256" key="5">
    <source>
        <dbReference type="ARBA" id="ARBA00022023"/>
    </source>
</evidence>
<keyword evidence="7" id="KW-0227">DNA damage</keyword>
<dbReference type="GO" id="GO:0035485">
    <property type="term" value="F:adenine/guanine mispair binding"/>
    <property type="evidence" value="ECO:0007669"/>
    <property type="project" value="TreeGrafter"/>
</dbReference>
<evidence type="ECO:0000259" key="13">
    <source>
        <dbReference type="SMART" id="SM00478"/>
    </source>
</evidence>
<dbReference type="GO" id="GO:0006298">
    <property type="term" value="P:mismatch repair"/>
    <property type="evidence" value="ECO:0007669"/>
    <property type="project" value="TreeGrafter"/>
</dbReference>
<evidence type="ECO:0000256" key="7">
    <source>
        <dbReference type="ARBA" id="ARBA00022763"/>
    </source>
</evidence>
<dbReference type="InterPro" id="IPR011257">
    <property type="entry name" value="DNA_glycosylase"/>
</dbReference>
<dbReference type="Proteomes" id="UP000178811">
    <property type="component" value="Unassembled WGS sequence"/>
</dbReference>
<protein>
    <recommendedName>
        <fullName evidence="5">Adenine DNA glycosylase</fullName>
        <ecNumber evidence="4">3.2.2.31</ecNumber>
    </recommendedName>
</protein>
<comment type="similarity">
    <text evidence="3">Belongs to the Nth/MutY family.</text>
</comment>
<dbReference type="CDD" id="cd00056">
    <property type="entry name" value="ENDO3c"/>
    <property type="match status" value="1"/>
</dbReference>
<comment type="catalytic activity">
    <reaction evidence="1">
        <text>Hydrolyzes free adenine bases from 7,8-dihydro-8-oxoguanine:adenine mismatched double-stranded DNA, leaving an apurinic site.</text>
        <dbReference type="EC" id="3.2.2.31"/>
    </reaction>
</comment>
<keyword evidence="10" id="KW-0411">Iron-sulfur</keyword>
<evidence type="ECO:0000256" key="10">
    <source>
        <dbReference type="ARBA" id="ARBA00023014"/>
    </source>
</evidence>
<dbReference type="InterPro" id="IPR003265">
    <property type="entry name" value="HhH-GPD_domain"/>
</dbReference>
<name>A0A1F6EXM7_9BACT</name>
<dbReference type="PANTHER" id="PTHR42944:SF1">
    <property type="entry name" value="ADENINE DNA GLYCOSYLASE"/>
    <property type="match status" value="1"/>
</dbReference>
<reference evidence="14 15" key="1">
    <citation type="journal article" date="2016" name="Nat. Commun.">
        <title>Thousands of microbial genomes shed light on interconnected biogeochemical processes in an aquifer system.</title>
        <authorList>
            <person name="Anantharaman K."/>
            <person name="Brown C.T."/>
            <person name="Hug L.A."/>
            <person name="Sharon I."/>
            <person name="Castelle C.J."/>
            <person name="Probst A.J."/>
            <person name="Thomas B.C."/>
            <person name="Singh A."/>
            <person name="Wilkins M.J."/>
            <person name="Karaoz U."/>
            <person name="Brodie E.L."/>
            <person name="Williams K.H."/>
            <person name="Hubbard S.S."/>
            <person name="Banfield J.F."/>
        </authorList>
    </citation>
    <scope>NUCLEOTIDE SEQUENCE [LARGE SCALE GENOMIC DNA]</scope>
</reference>
<evidence type="ECO:0000313" key="14">
    <source>
        <dbReference type="EMBL" id="OGG78375.1"/>
    </source>
</evidence>
<keyword evidence="11" id="KW-0234">DNA repair</keyword>
<evidence type="ECO:0000313" key="15">
    <source>
        <dbReference type="Proteomes" id="UP000178811"/>
    </source>
</evidence>